<gene>
    <name evidence="2" type="ORF">GGC33_05755</name>
</gene>
<dbReference type="AlphaFoldDB" id="A0A844GW40"/>
<dbReference type="Pfam" id="PF10517">
    <property type="entry name" value="DM13"/>
    <property type="match status" value="1"/>
</dbReference>
<dbReference type="PROSITE" id="PS51549">
    <property type="entry name" value="DM13"/>
    <property type="match status" value="1"/>
</dbReference>
<evidence type="ECO:0000313" key="3">
    <source>
        <dbReference type="Proteomes" id="UP000437131"/>
    </source>
</evidence>
<feature type="domain" description="DM13" evidence="1">
    <location>
        <begin position="41"/>
        <end position="159"/>
    </location>
</feature>
<organism evidence="2 3">
    <name type="scientific">Cyanobacterium aponinum 0216</name>
    <dbReference type="NCBI Taxonomy" id="2676140"/>
    <lineage>
        <taxon>Bacteria</taxon>
        <taxon>Bacillati</taxon>
        <taxon>Cyanobacteriota</taxon>
        <taxon>Cyanophyceae</taxon>
        <taxon>Oscillatoriophycideae</taxon>
        <taxon>Chroococcales</taxon>
        <taxon>Geminocystaceae</taxon>
        <taxon>Cyanobacterium</taxon>
    </lineage>
</organism>
<dbReference type="RefSeq" id="WP_015219301.1">
    <property type="nucleotide sequence ID" value="NZ_WMIA01000005.1"/>
</dbReference>
<dbReference type="EMBL" id="WMIA01000005">
    <property type="protein sequence ID" value="MTF38425.1"/>
    <property type="molecule type" value="Genomic_DNA"/>
</dbReference>
<protein>
    <submittedName>
        <fullName evidence="2">Electron transfer flavoprotein</fullName>
    </submittedName>
</protein>
<dbReference type="InterPro" id="IPR019545">
    <property type="entry name" value="DM13_domain"/>
</dbReference>
<name>A0A844GW40_9CHRO</name>
<accession>A0A844GW40</accession>
<proteinExistence type="predicted"/>
<evidence type="ECO:0000259" key="1">
    <source>
        <dbReference type="PROSITE" id="PS51549"/>
    </source>
</evidence>
<dbReference type="Proteomes" id="UP000437131">
    <property type="component" value="Unassembled WGS sequence"/>
</dbReference>
<sequence length="160" mass="17715">MKRTAIIAFSVVPAIVAMMLPDVCAMIKPTQRLSNHIDTSGQLIAMKMPMFVSGEHPTSGSVSVVREGENKYIEFGEDFKTDSGPDLFVILHKNKDVIGTTKAPTHSIKEGDYVTLEPLKKVKGKQRYKIPSEVNLENYKSVAIWCRQFNATFGAATLPQ</sequence>
<comment type="caution">
    <text evidence="2">The sequence shown here is derived from an EMBL/GenBank/DDBJ whole genome shotgun (WGS) entry which is preliminary data.</text>
</comment>
<evidence type="ECO:0000313" key="2">
    <source>
        <dbReference type="EMBL" id="MTF38425.1"/>
    </source>
</evidence>
<reference evidence="2 3" key="1">
    <citation type="submission" date="2019-11" db="EMBL/GenBank/DDBJ databases">
        <title>Isolation of a new High Light Tolerant Cyanobacteria.</title>
        <authorList>
            <person name="Dobson Z."/>
            <person name="Vaughn N."/>
            <person name="Vaughn M."/>
            <person name="Fromme P."/>
            <person name="Mazor Y."/>
        </authorList>
    </citation>
    <scope>NUCLEOTIDE SEQUENCE [LARGE SCALE GENOMIC DNA]</scope>
    <source>
        <strain evidence="2 3">0216</strain>
    </source>
</reference>